<dbReference type="GO" id="GO:0005634">
    <property type="term" value="C:nucleus"/>
    <property type="evidence" value="ECO:0000318"/>
    <property type="project" value="GO_Central"/>
</dbReference>
<dbReference type="GO" id="GO:0045893">
    <property type="term" value="P:positive regulation of DNA-templated transcription"/>
    <property type="evidence" value="ECO:0000318"/>
    <property type="project" value="GO_Central"/>
</dbReference>
<evidence type="ECO:0000256" key="7">
    <source>
        <dbReference type="ARBA" id="ARBA00023125"/>
    </source>
</evidence>
<evidence type="ECO:0000256" key="4">
    <source>
        <dbReference type="ARBA" id="ARBA00022723"/>
    </source>
</evidence>
<evidence type="ECO:0000256" key="8">
    <source>
        <dbReference type="ARBA" id="ARBA00023159"/>
    </source>
</evidence>
<dbReference type="eggNOG" id="ENOG502QQ15">
    <property type="taxonomic scope" value="Eukaryota"/>
</dbReference>
<comment type="subcellular location">
    <subcellularLocation>
        <location evidence="1">Nucleus</location>
    </subcellularLocation>
</comment>
<evidence type="ECO:0000313" key="12">
    <source>
        <dbReference type="EMBL" id="KCW56682.1"/>
    </source>
</evidence>
<dbReference type="STRING" id="71139.A0A059ART0"/>
<keyword evidence="8" id="KW-0010">Activator</keyword>
<feature type="region of interest" description="Disordered" evidence="11">
    <location>
        <begin position="1"/>
        <end position="33"/>
    </location>
</feature>
<evidence type="ECO:0000256" key="6">
    <source>
        <dbReference type="ARBA" id="ARBA00023070"/>
    </source>
</evidence>
<name>A0A059ART0_EUCGR</name>
<dbReference type="GO" id="GO:0003677">
    <property type="term" value="F:DNA binding"/>
    <property type="evidence" value="ECO:0000318"/>
    <property type="project" value="GO_Central"/>
</dbReference>
<dbReference type="InterPro" id="IPR006510">
    <property type="entry name" value="Znf_LRP1"/>
</dbReference>
<keyword evidence="6" id="KW-0073">Auxin biosynthesis</keyword>
<dbReference type="InParanoid" id="A0A059ART0"/>
<dbReference type="OMA" id="YPAPINT"/>
<dbReference type="Pfam" id="PF05142">
    <property type="entry name" value="DUF702"/>
    <property type="match status" value="1"/>
</dbReference>
<evidence type="ECO:0000256" key="10">
    <source>
        <dbReference type="ARBA" id="ARBA00023294"/>
    </source>
</evidence>
<dbReference type="InterPro" id="IPR007818">
    <property type="entry name" value="SHI"/>
</dbReference>
<dbReference type="GO" id="GO:0046872">
    <property type="term" value="F:metal ion binding"/>
    <property type="evidence" value="ECO:0007669"/>
    <property type="project" value="UniProtKB-KW"/>
</dbReference>
<evidence type="ECO:0000256" key="3">
    <source>
        <dbReference type="ARBA" id="ARBA00022473"/>
    </source>
</evidence>
<dbReference type="PANTHER" id="PTHR31604:SF2">
    <property type="entry name" value="PROTEIN SHI RELATED SEQUENCE 7"/>
    <property type="match status" value="1"/>
</dbReference>
<sequence length="362" mass="37613">MAGFIPLGGGGGGAARSAAGAGGGGGGGDQQINHPQATATAEIPWFYYPRSNVDDVGTSSTYKGLELWHQNQPQTQQQLHFFSQQQQDLYASAAGLGVGPSGGGGSGRGSINVFSDESSRSGGGFTTSTSAATTGGGMRGGISCQDCGNQAKKDCPHLRCRTCCKSRGFDCSTHVKSTWVPAAKRRERQQQLAALKEHHHQEQRLQLRGEASKRQRDDRGRPNSSGLELVGNFPAEVSSPAVFRCVKVSSVDDPDEQFAYQTAVNIGGHVFRGILYDHGPDHPSYTNVAAGDSSSGGGGGGGLVQPLDLIAAAATAAASPITNAESAHVSSATAPFFDSASLYPPPLSTYMAGTQFFPHPRS</sequence>
<keyword evidence="4" id="KW-0479">Metal-binding</keyword>
<dbReference type="NCBIfam" id="TIGR01623">
    <property type="entry name" value="put_zinc_LRP1"/>
    <property type="match status" value="1"/>
</dbReference>
<feature type="region of interest" description="Disordered" evidence="11">
    <location>
        <begin position="196"/>
        <end position="231"/>
    </location>
</feature>
<dbReference type="InterPro" id="IPR006511">
    <property type="entry name" value="SHI_C"/>
</dbReference>
<protein>
    <submittedName>
        <fullName evidence="12">Uncharacterized protein</fullName>
    </submittedName>
</protein>
<dbReference type="GO" id="GO:0009734">
    <property type="term" value="P:auxin-activated signaling pathway"/>
    <property type="evidence" value="ECO:0007669"/>
    <property type="project" value="UniProtKB-KW"/>
</dbReference>
<evidence type="ECO:0000256" key="11">
    <source>
        <dbReference type="SAM" id="MobiDB-lite"/>
    </source>
</evidence>
<evidence type="ECO:0000256" key="2">
    <source>
        <dbReference type="ARBA" id="ARBA00006911"/>
    </source>
</evidence>
<organism evidence="12">
    <name type="scientific">Eucalyptus grandis</name>
    <name type="common">Flooded gum</name>
    <dbReference type="NCBI Taxonomy" id="71139"/>
    <lineage>
        <taxon>Eukaryota</taxon>
        <taxon>Viridiplantae</taxon>
        <taxon>Streptophyta</taxon>
        <taxon>Embryophyta</taxon>
        <taxon>Tracheophyta</taxon>
        <taxon>Spermatophyta</taxon>
        <taxon>Magnoliopsida</taxon>
        <taxon>eudicotyledons</taxon>
        <taxon>Gunneridae</taxon>
        <taxon>Pentapetalae</taxon>
        <taxon>rosids</taxon>
        <taxon>malvids</taxon>
        <taxon>Myrtales</taxon>
        <taxon>Myrtaceae</taxon>
        <taxon>Myrtoideae</taxon>
        <taxon>Eucalypteae</taxon>
        <taxon>Eucalyptus</taxon>
    </lineage>
</organism>
<dbReference type="GO" id="GO:0009851">
    <property type="term" value="P:auxin biosynthetic process"/>
    <property type="evidence" value="ECO:0007669"/>
    <property type="project" value="UniProtKB-KW"/>
</dbReference>
<keyword evidence="3" id="KW-0217">Developmental protein</keyword>
<dbReference type="EMBL" id="KK198761">
    <property type="protein sequence ID" value="KCW56682.1"/>
    <property type="molecule type" value="Genomic_DNA"/>
</dbReference>
<dbReference type="OrthoDB" id="692274at2759"/>
<keyword evidence="9" id="KW-0539">Nucleus</keyword>
<reference evidence="12" key="1">
    <citation type="submission" date="2013-07" db="EMBL/GenBank/DDBJ databases">
        <title>The genome of Eucalyptus grandis.</title>
        <authorList>
            <person name="Schmutz J."/>
            <person name="Hayes R."/>
            <person name="Myburg A."/>
            <person name="Tuskan G."/>
            <person name="Grattapaglia D."/>
            <person name="Rokhsar D.S."/>
        </authorList>
    </citation>
    <scope>NUCLEOTIDE SEQUENCE</scope>
    <source>
        <tissue evidence="12">Leaf extractions</tissue>
    </source>
</reference>
<gene>
    <name evidence="12" type="ORF">EUGRSUZ_I02380</name>
</gene>
<dbReference type="KEGG" id="egr:104419685"/>
<dbReference type="NCBIfam" id="TIGR01624">
    <property type="entry name" value="LRP1_Cterm"/>
    <property type="match status" value="1"/>
</dbReference>
<evidence type="ECO:0000256" key="1">
    <source>
        <dbReference type="ARBA" id="ARBA00004123"/>
    </source>
</evidence>
<proteinExistence type="inferred from homology"/>
<feature type="compositionally biased region" description="Gly residues" evidence="11">
    <location>
        <begin position="1"/>
        <end position="29"/>
    </location>
</feature>
<comment type="similarity">
    <text evidence="2">Belongs to the SHI protein family.</text>
</comment>
<evidence type="ECO:0000256" key="9">
    <source>
        <dbReference type="ARBA" id="ARBA00023242"/>
    </source>
</evidence>
<dbReference type="Gramene" id="KCW56682">
    <property type="protein sequence ID" value="KCW56682"/>
    <property type="gene ID" value="EUGRSUZ_I02380"/>
</dbReference>
<dbReference type="PANTHER" id="PTHR31604">
    <property type="entry name" value="PROTEIN LATERAL ROOT PRIMORDIUM 1"/>
    <property type="match status" value="1"/>
</dbReference>
<feature type="compositionally biased region" description="Basic and acidic residues" evidence="11">
    <location>
        <begin position="196"/>
        <end position="221"/>
    </location>
</feature>
<evidence type="ECO:0000256" key="5">
    <source>
        <dbReference type="ARBA" id="ARBA00022833"/>
    </source>
</evidence>
<keyword evidence="5" id="KW-0862">Zinc</keyword>
<dbReference type="AlphaFoldDB" id="A0A059ART0"/>
<feature type="region of interest" description="Disordered" evidence="11">
    <location>
        <begin position="100"/>
        <end position="135"/>
    </location>
</feature>
<accession>A0A059ART0</accession>
<keyword evidence="10" id="KW-0927">Auxin signaling pathway</keyword>
<dbReference type="GO" id="GO:0003700">
    <property type="term" value="F:DNA-binding transcription factor activity"/>
    <property type="evidence" value="ECO:0007669"/>
    <property type="project" value="InterPro"/>
</dbReference>
<keyword evidence="7" id="KW-0238">DNA-binding</keyword>